<feature type="region of interest" description="Disordered" evidence="1">
    <location>
        <begin position="28"/>
        <end position="134"/>
    </location>
</feature>
<accession>A0ABQ9TD71</accession>
<keyword evidence="3" id="KW-1185">Reference proteome</keyword>
<comment type="caution">
    <text evidence="2">The sequence shown here is derived from an EMBL/GenBank/DDBJ whole genome shotgun (WGS) entry which is preliminary data.</text>
</comment>
<evidence type="ECO:0000313" key="3">
    <source>
        <dbReference type="Proteomes" id="UP001266305"/>
    </source>
</evidence>
<proteinExistence type="predicted"/>
<dbReference type="EMBL" id="JASSZA010000023">
    <property type="protein sequence ID" value="KAK2082698.1"/>
    <property type="molecule type" value="Genomic_DNA"/>
</dbReference>
<reference evidence="2 3" key="1">
    <citation type="submission" date="2023-05" db="EMBL/GenBank/DDBJ databases">
        <title>B98-5 Cell Line De Novo Hybrid Assembly: An Optical Mapping Approach.</title>
        <authorList>
            <person name="Kananen K."/>
            <person name="Auerbach J.A."/>
            <person name="Kautto E."/>
            <person name="Blachly J.S."/>
        </authorList>
    </citation>
    <scope>NUCLEOTIDE SEQUENCE [LARGE SCALE GENOMIC DNA]</scope>
    <source>
        <strain evidence="2">B95-8</strain>
        <tissue evidence="2">Cell line</tissue>
    </source>
</reference>
<protein>
    <submittedName>
        <fullName evidence="2">Uncharacterized protein</fullName>
    </submittedName>
</protein>
<sequence length="186" mass="19743">MWDEKPGACGTRNQGHVGRGTREMWDAEPWECGTGIPGNTEREPREYGMRNPGHVGRKPGECEKGNPGKCGMRNPGNVGRGTRGIWDGEPGECGKGNPGNVQRGTRARDLLVRGRPATGGDAPGRREEGGVGRPAAVAEHAGADGGGRERSPGEYQHLLEQHGFCQVQMARFGGILDAILATRVGP</sequence>
<evidence type="ECO:0000256" key="1">
    <source>
        <dbReference type="SAM" id="MobiDB-lite"/>
    </source>
</evidence>
<gene>
    <name evidence="2" type="ORF">P7K49_037934</name>
</gene>
<dbReference type="Proteomes" id="UP001266305">
    <property type="component" value="Unassembled WGS sequence"/>
</dbReference>
<name>A0ABQ9TD71_SAGOE</name>
<organism evidence="2 3">
    <name type="scientific">Saguinus oedipus</name>
    <name type="common">Cotton-top tamarin</name>
    <name type="synonym">Oedipomidas oedipus</name>
    <dbReference type="NCBI Taxonomy" id="9490"/>
    <lineage>
        <taxon>Eukaryota</taxon>
        <taxon>Metazoa</taxon>
        <taxon>Chordata</taxon>
        <taxon>Craniata</taxon>
        <taxon>Vertebrata</taxon>
        <taxon>Euteleostomi</taxon>
        <taxon>Mammalia</taxon>
        <taxon>Eutheria</taxon>
        <taxon>Euarchontoglires</taxon>
        <taxon>Primates</taxon>
        <taxon>Haplorrhini</taxon>
        <taxon>Platyrrhini</taxon>
        <taxon>Cebidae</taxon>
        <taxon>Callitrichinae</taxon>
        <taxon>Saguinus</taxon>
    </lineage>
</organism>
<evidence type="ECO:0000313" key="2">
    <source>
        <dbReference type="EMBL" id="KAK2082698.1"/>
    </source>
</evidence>
<feature type="region of interest" description="Disordered" evidence="1">
    <location>
        <begin position="1"/>
        <end position="20"/>
    </location>
</feature>